<dbReference type="PROSITE" id="PS51197">
    <property type="entry name" value="HTH_RRF2_2"/>
    <property type="match status" value="1"/>
</dbReference>
<name>A0A133MY93_FINMA</name>
<dbReference type="Proteomes" id="UP000215546">
    <property type="component" value="Unassembled WGS sequence"/>
</dbReference>
<dbReference type="NCBIfam" id="TIGR00738">
    <property type="entry name" value="rrf2_super"/>
    <property type="match status" value="1"/>
</dbReference>
<dbReference type="GO" id="GO:0005829">
    <property type="term" value="C:cytosol"/>
    <property type="evidence" value="ECO:0007669"/>
    <property type="project" value="TreeGrafter"/>
</dbReference>
<evidence type="ECO:0000313" key="3">
    <source>
        <dbReference type="EMBL" id="PMC60977.1"/>
    </source>
</evidence>
<dbReference type="OMA" id="RCMTHDL"/>
<reference evidence="2" key="1">
    <citation type="journal article" date="2017" name="J. Clin. Microbiol.">
        <title>Finegoldia magna Isolated from Orthopedic Joint Implant-Associated Infections.</title>
        <authorList>
            <person name="Soderquist B."/>
            <person name="Bjorklund S."/>
            <person name="Hellmark B."/>
            <person name="Jensen A."/>
            <person name="Bruggemann H."/>
        </authorList>
    </citation>
    <scope>NUCLEOTIDE SEQUENCE</scope>
    <source>
        <strain evidence="2">12T273</strain>
    </source>
</reference>
<dbReference type="GO" id="GO:0003677">
    <property type="term" value="F:DNA binding"/>
    <property type="evidence" value="ECO:0007669"/>
    <property type="project" value="UniProtKB-KW"/>
</dbReference>
<dbReference type="Pfam" id="PF02082">
    <property type="entry name" value="Rrf2"/>
    <property type="match status" value="1"/>
</dbReference>
<dbReference type="EMBL" id="PNHD01000001">
    <property type="protein sequence ID" value="PMC60977.1"/>
    <property type="molecule type" value="Genomic_DNA"/>
</dbReference>
<evidence type="ECO:0000313" key="2">
    <source>
        <dbReference type="EMBL" id="OXZ32573.1"/>
    </source>
</evidence>
<evidence type="ECO:0000313" key="4">
    <source>
        <dbReference type="EMBL" id="QKH79852.1"/>
    </source>
</evidence>
<evidence type="ECO:0000313" key="7">
    <source>
        <dbReference type="Proteomes" id="UP000502899"/>
    </source>
</evidence>
<proteinExistence type="predicted"/>
<dbReference type="SUPFAM" id="SSF46785">
    <property type="entry name" value="Winged helix' DNA-binding domain"/>
    <property type="match status" value="1"/>
</dbReference>
<dbReference type="InterPro" id="IPR036390">
    <property type="entry name" value="WH_DNA-bd_sf"/>
</dbReference>
<dbReference type="GeneID" id="60840013"/>
<keyword evidence="1" id="KW-0238">DNA-binding</keyword>
<reference evidence="4 7" key="4">
    <citation type="submission" date="2020-05" db="EMBL/GenBank/DDBJ databases">
        <title>FDA dAtabase for Regulatory Grade micrObial Sequences (FDA-ARGOS): Supporting development and validation of Infectious Disease Dx tests.</title>
        <authorList>
            <person name="Pederson C."/>
            <person name="Tallon L."/>
            <person name="Sadzewicz L."/>
            <person name="Zhao X."/>
            <person name="Vavikolanu K."/>
            <person name="Mehta A."/>
            <person name="Aluvathingal J."/>
            <person name="Nadendla S."/>
            <person name="Myers T."/>
            <person name="Yan Y."/>
            <person name="Sichtig H."/>
        </authorList>
    </citation>
    <scope>NUCLEOTIDE SEQUENCE [LARGE SCALE GENOMIC DNA]</scope>
    <source>
        <strain evidence="4 7">FDAARGOS_764</strain>
    </source>
</reference>
<protein>
    <submittedName>
        <fullName evidence="2 3">Transcriptional regulator</fullName>
    </submittedName>
</protein>
<accession>A0A133MY93</accession>
<dbReference type="RefSeq" id="WP_002839398.1">
    <property type="nucleotide sequence ID" value="NZ_AP031486.1"/>
</dbReference>
<dbReference type="InterPro" id="IPR036388">
    <property type="entry name" value="WH-like_DNA-bd_sf"/>
</dbReference>
<evidence type="ECO:0000256" key="1">
    <source>
        <dbReference type="ARBA" id="ARBA00023125"/>
    </source>
</evidence>
<evidence type="ECO:0000313" key="6">
    <source>
        <dbReference type="Proteomes" id="UP000235723"/>
    </source>
</evidence>
<reference evidence="3 6" key="3">
    <citation type="submission" date="2017-09" db="EMBL/GenBank/DDBJ databases">
        <title>Bacterial strain isolated from the female urinary microbiota.</title>
        <authorList>
            <person name="Thomas-White K."/>
            <person name="Kumar N."/>
            <person name="Forster S."/>
            <person name="Putonti C."/>
            <person name="Lawley T."/>
            <person name="Wolfe A.J."/>
        </authorList>
    </citation>
    <scope>NUCLEOTIDE SEQUENCE [LARGE SCALE GENOMIC DNA]</scope>
    <source>
        <strain evidence="3 6">UMB0115</strain>
    </source>
</reference>
<dbReference type="Gene3D" id="1.10.10.10">
    <property type="entry name" value="Winged helix-like DNA-binding domain superfamily/Winged helix DNA-binding domain"/>
    <property type="match status" value="1"/>
</dbReference>
<dbReference type="PANTHER" id="PTHR33221">
    <property type="entry name" value="WINGED HELIX-TURN-HELIX TRANSCRIPTIONAL REGULATOR, RRF2 FAMILY"/>
    <property type="match status" value="1"/>
</dbReference>
<dbReference type="Proteomes" id="UP000235723">
    <property type="component" value="Unassembled WGS sequence"/>
</dbReference>
<evidence type="ECO:0000313" key="5">
    <source>
        <dbReference type="Proteomes" id="UP000215546"/>
    </source>
</evidence>
<dbReference type="InterPro" id="IPR000944">
    <property type="entry name" value="Tscrpt_reg_Rrf2"/>
</dbReference>
<dbReference type="AlphaFoldDB" id="A0A133MY93"/>
<organism evidence="2 5">
    <name type="scientific">Finegoldia magna</name>
    <name type="common">Peptostreptococcus magnus</name>
    <dbReference type="NCBI Taxonomy" id="1260"/>
    <lineage>
        <taxon>Bacteria</taxon>
        <taxon>Bacillati</taxon>
        <taxon>Bacillota</taxon>
        <taxon>Tissierellia</taxon>
        <taxon>Tissierellales</taxon>
        <taxon>Peptoniphilaceae</taxon>
        <taxon>Finegoldia</taxon>
    </lineage>
</organism>
<dbReference type="PANTHER" id="PTHR33221:SF5">
    <property type="entry name" value="HTH-TYPE TRANSCRIPTIONAL REGULATOR ISCR"/>
    <property type="match status" value="1"/>
</dbReference>
<reference evidence="5" key="2">
    <citation type="submission" date="2017-04" db="EMBL/GenBank/DDBJ databases">
        <title>Finegoldia magna isolated from orthopedic joint implant-associated infections.</title>
        <authorList>
            <person name="Bjorklund S."/>
            <person name="Bruggemann H."/>
            <person name="Jensen A."/>
            <person name="Hellmark B."/>
            <person name="Soderquist B."/>
        </authorList>
    </citation>
    <scope>NUCLEOTIDE SEQUENCE [LARGE SCALE GENOMIC DNA]</scope>
    <source>
        <strain evidence="5">12T273</strain>
    </source>
</reference>
<dbReference type="EMBL" id="NDYE01000011">
    <property type="protein sequence ID" value="OXZ32573.1"/>
    <property type="molecule type" value="Genomic_DNA"/>
</dbReference>
<dbReference type="GO" id="GO:0003700">
    <property type="term" value="F:DNA-binding transcription factor activity"/>
    <property type="evidence" value="ECO:0007669"/>
    <property type="project" value="TreeGrafter"/>
</dbReference>
<sequence length="135" mass="15157">MRLSTRGRYGLAAMIYLGKKYGDNPVSLNEISKATGLSNNYLEQLIRELKKQDLVISVRGVQGGYLLKKSPKEISVAEILECLEEFFGVTECSVVPGLCSREDTCPSRLIWTQMHDDMINSIKNVSLQDLISKEK</sequence>
<gene>
    <name evidence="2" type="ORF">B9N55_04895</name>
    <name evidence="3" type="ORF">CJ208_00930</name>
    <name evidence="4" type="ORF">FOC70_05645</name>
</gene>
<dbReference type="Proteomes" id="UP000502899">
    <property type="component" value="Chromosome"/>
</dbReference>
<dbReference type="EMBL" id="CP054000">
    <property type="protein sequence ID" value="QKH79852.1"/>
    <property type="molecule type" value="Genomic_DNA"/>
</dbReference>